<feature type="transmembrane region" description="Helical" evidence="15">
    <location>
        <begin position="39"/>
        <end position="58"/>
    </location>
</feature>
<dbReference type="GO" id="GO:0005886">
    <property type="term" value="C:plasma membrane"/>
    <property type="evidence" value="ECO:0007669"/>
    <property type="project" value="UniProtKB-SubCell"/>
</dbReference>
<evidence type="ECO:0000256" key="1">
    <source>
        <dbReference type="ARBA" id="ARBA00004429"/>
    </source>
</evidence>
<feature type="topological domain" description="Cytoplasmic" evidence="14">
    <location>
        <begin position="161"/>
        <end position="166"/>
    </location>
</feature>
<comment type="subcellular location">
    <subcellularLocation>
        <location evidence="1">Cell inner membrane</location>
        <topology evidence="1">Multi-pass membrane protein</topology>
    </subcellularLocation>
    <subcellularLocation>
        <location evidence="14">Cell membrane</location>
        <topology evidence="14">Multi-pass membrane protein</topology>
    </subcellularLocation>
</comment>
<feature type="transmembrane region" description="Helical" evidence="15">
    <location>
        <begin position="65"/>
        <end position="84"/>
    </location>
</feature>
<evidence type="ECO:0000256" key="2">
    <source>
        <dbReference type="ARBA" id="ARBA00008823"/>
    </source>
</evidence>
<evidence type="ECO:0000256" key="4">
    <source>
        <dbReference type="ARBA" id="ARBA00022475"/>
    </source>
</evidence>
<dbReference type="EMBL" id="MABE01000631">
    <property type="protein sequence ID" value="OUS37490.1"/>
    <property type="molecule type" value="Genomic_DNA"/>
</dbReference>
<evidence type="ECO:0000256" key="11">
    <source>
        <dbReference type="ARBA" id="ARBA00023157"/>
    </source>
</evidence>
<dbReference type="InterPro" id="IPR022920">
    <property type="entry name" value="Disulphide_bond_form_DsbB"/>
</dbReference>
<evidence type="ECO:0000256" key="14">
    <source>
        <dbReference type="HAMAP-Rule" id="MF_00286"/>
    </source>
</evidence>
<feature type="topological domain" description="Periplasmic" evidence="14">
    <location>
        <begin position="26"/>
        <end position="43"/>
    </location>
</feature>
<evidence type="ECO:0000256" key="8">
    <source>
        <dbReference type="ARBA" id="ARBA00022989"/>
    </source>
</evidence>
<keyword evidence="6 14" id="KW-0812">Transmembrane</keyword>
<comment type="caution">
    <text evidence="16">The sequence shown here is derived from an EMBL/GenBank/DDBJ whole genome shotgun (WGS) entry which is preliminary data.</text>
</comment>
<dbReference type="Gene3D" id="1.20.1550.10">
    <property type="entry name" value="DsbB-like"/>
    <property type="match status" value="1"/>
</dbReference>
<keyword evidence="8 14" id="KW-1133">Transmembrane helix</keyword>
<feature type="transmembrane region" description="Helical" evidence="15">
    <location>
        <begin position="141"/>
        <end position="162"/>
    </location>
</feature>
<evidence type="ECO:0000256" key="6">
    <source>
        <dbReference type="ARBA" id="ARBA00022692"/>
    </source>
</evidence>
<evidence type="ECO:0000256" key="10">
    <source>
        <dbReference type="ARBA" id="ARBA00023136"/>
    </source>
</evidence>
<evidence type="ECO:0000256" key="7">
    <source>
        <dbReference type="ARBA" id="ARBA00022982"/>
    </source>
</evidence>
<comment type="similarity">
    <text evidence="2 14">Belongs to the DsbB family.</text>
</comment>
<evidence type="ECO:0000313" key="17">
    <source>
        <dbReference type="Proteomes" id="UP000227088"/>
    </source>
</evidence>
<dbReference type="InterPro" id="IPR023380">
    <property type="entry name" value="DsbB-like_sf"/>
</dbReference>
<dbReference type="AlphaFoldDB" id="A0A1Y5HKH3"/>
<evidence type="ECO:0000256" key="13">
    <source>
        <dbReference type="ARBA" id="ARBA00023284"/>
    </source>
</evidence>
<keyword evidence="13 14" id="KW-0676">Redox-active center</keyword>
<dbReference type="PANTHER" id="PTHR36570:SF3">
    <property type="entry name" value="DISULFIDE BOND FORMATION PROTEIN B"/>
    <property type="match status" value="1"/>
</dbReference>
<dbReference type="SUPFAM" id="SSF158442">
    <property type="entry name" value="DsbB-like"/>
    <property type="match status" value="1"/>
</dbReference>
<feature type="topological domain" description="Cytoplasmic" evidence="14">
    <location>
        <begin position="1"/>
        <end position="8"/>
    </location>
</feature>
<keyword evidence="4 14" id="KW-1003">Cell membrane</keyword>
<dbReference type="InterPro" id="IPR003752">
    <property type="entry name" value="DiS_bond_form_DsbB/BdbC"/>
</dbReference>
<keyword evidence="7 14" id="KW-0249">Electron transport</keyword>
<dbReference type="GO" id="GO:0009055">
    <property type="term" value="F:electron transfer activity"/>
    <property type="evidence" value="ECO:0007669"/>
    <property type="project" value="UniProtKB-UniRule"/>
</dbReference>
<keyword evidence="10 14" id="KW-0472">Membrane</keyword>
<dbReference type="PANTHER" id="PTHR36570">
    <property type="entry name" value="DISULFIDE BOND FORMATION PROTEIN B"/>
    <property type="match status" value="1"/>
</dbReference>
<dbReference type="GO" id="GO:0015035">
    <property type="term" value="F:protein-disulfide reductase activity"/>
    <property type="evidence" value="ECO:0007669"/>
    <property type="project" value="UniProtKB-UniRule"/>
</dbReference>
<comment type="caution">
    <text evidence="14">Lacks conserved residue(s) required for the propagation of feature annotation.</text>
</comment>
<gene>
    <name evidence="14" type="primary">dsbB</name>
    <name evidence="16" type="ORF">A9R00_11035</name>
</gene>
<reference evidence="17" key="1">
    <citation type="journal article" date="2017" name="Proc. Natl. Acad. Sci. U.S.A.">
        <title>Simulation of Deepwater Horizon oil plume reveals substrate specialization within a complex community of hydrocarbon degraders.</title>
        <authorList>
            <person name="Hu P."/>
            <person name="Dubinsky E.A."/>
            <person name="Probst A.J."/>
            <person name="Wang J."/>
            <person name="Sieber C.M.K."/>
            <person name="Tom L.M."/>
            <person name="Gardinali P."/>
            <person name="Banfield J.F."/>
            <person name="Atlas R.M."/>
            <person name="Andersen G.L."/>
        </authorList>
    </citation>
    <scope>NUCLEOTIDE SEQUENCE [LARGE SCALE GENOMIC DNA]</scope>
</reference>
<keyword evidence="3 14" id="KW-0813">Transport</keyword>
<dbReference type="Pfam" id="PF02600">
    <property type="entry name" value="DsbB"/>
    <property type="match status" value="1"/>
</dbReference>
<proteinExistence type="inferred from homology"/>
<evidence type="ECO:0000256" key="5">
    <source>
        <dbReference type="ARBA" id="ARBA00022519"/>
    </source>
</evidence>
<evidence type="ECO:0000256" key="12">
    <source>
        <dbReference type="ARBA" id="ARBA00023186"/>
    </source>
</evidence>
<keyword evidence="12 14" id="KW-0143">Chaperone</keyword>
<dbReference type="HAMAP" id="MF_00286">
    <property type="entry name" value="DsbB"/>
    <property type="match status" value="1"/>
</dbReference>
<sequence length="166" mass="18285">MRINLKMLCLTGFITCVALLASAYFFQFALEMEPCPLCIMQRIATLMVALGCLAGFFLVEKPLGLLIASGWALLSSFFGIYLAYQHNWLQNLPADQVPSCGPSLEYMLDAFPLVEVMAVMLRGNGNCAEVSWSFAGLSMPGWLLVFFIGFAIASAYGVFIAWKARK</sequence>
<feature type="disulfide bond" description="Redox-active" evidence="14">
    <location>
        <begin position="35"/>
        <end position="38"/>
    </location>
</feature>
<dbReference type="GO" id="GO:0006457">
    <property type="term" value="P:protein folding"/>
    <property type="evidence" value="ECO:0007669"/>
    <property type="project" value="InterPro"/>
</dbReference>
<evidence type="ECO:0000256" key="15">
    <source>
        <dbReference type="SAM" id="Phobius"/>
    </source>
</evidence>
<evidence type="ECO:0000256" key="3">
    <source>
        <dbReference type="ARBA" id="ARBA00022448"/>
    </source>
</evidence>
<keyword evidence="9 14" id="KW-0560">Oxidoreductase</keyword>
<protein>
    <recommendedName>
        <fullName evidence="14">Disulfide bond formation protein B</fullName>
    </recommendedName>
    <alternativeName>
        <fullName evidence="14">Disulfide oxidoreductase</fullName>
    </alternativeName>
</protein>
<name>A0A1Y5HKH3_OLEAN</name>
<dbReference type="InterPro" id="IPR050183">
    <property type="entry name" value="DsbB"/>
</dbReference>
<accession>A0A1Y5HKH3</accession>
<evidence type="ECO:0000256" key="9">
    <source>
        <dbReference type="ARBA" id="ARBA00023002"/>
    </source>
</evidence>
<dbReference type="Proteomes" id="UP000227088">
    <property type="component" value="Unassembled WGS sequence"/>
</dbReference>
<organism evidence="16 17">
    <name type="scientific">Oleispira antarctica</name>
    <dbReference type="NCBI Taxonomy" id="188908"/>
    <lineage>
        <taxon>Bacteria</taxon>
        <taxon>Pseudomonadati</taxon>
        <taxon>Pseudomonadota</taxon>
        <taxon>Gammaproteobacteria</taxon>
        <taxon>Oceanospirillales</taxon>
        <taxon>Oceanospirillaceae</taxon>
        <taxon>Oleispira</taxon>
    </lineage>
</organism>
<keyword evidence="5" id="KW-0997">Cell inner membrane</keyword>
<evidence type="ECO:0000313" key="16">
    <source>
        <dbReference type="EMBL" id="OUS37490.1"/>
    </source>
</evidence>
<comment type="function">
    <text evidence="14">Required for disulfide bond formation in some periplasmic proteins. Acts by oxidizing the DsbA protein.</text>
</comment>
<keyword evidence="11 14" id="KW-1015">Disulfide bond</keyword>